<sequence>MDHHISAGVTVTDNISVPGADWTAMTASYDDRALLLDGTLVVADLHVGRGTGGNLELPVGSGSDMVERFQSLVERHNPDEVVVAGDLLHSFQTVPRSVESTVAGLRSACQQTGARLLVTPGNHDTMLDSVWDGPTASEYRIGETVVCHGHEAPEADADRYIVGHDHPTISIEGQRRPCYLVGSGQYRGSDVVILPSFNKLNAGVEVNEMRAGDFQSPLVTDTDRLEPVVWDESGRETLSFPPLGEFRRML</sequence>
<accession>A0A4C2EGZ7</accession>
<dbReference type="PIRSF" id="PIRSF000887">
    <property type="entry name" value="Pesterase_MJ0037"/>
    <property type="match status" value="1"/>
</dbReference>
<gene>
    <name evidence="2" type="ORF">Harman_09220</name>
</gene>
<proteinExistence type="predicted"/>
<reference evidence="2 3" key="1">
    <citation type="submission" date="2019-02" db="EMBL/GenBank/DDBJ databases">
        <title>Haloarcula mannanilyticum sp. nov., a mannan degrading haloarchaeon isolated from commercial salt.</title>
        <authorList>
            <person name="Enomoto S."/>
            <person name="Shimane Y."/>
            <person name="Kamekura M."/>
            <person name="Ito T."/>
            <person name="Moriya O."/>
            <person name="Ihara K."/>
            <person name="Takahashi-Ando N."/>
            <person name="Fukushima Y."/>
            <person name="Yoshida Y."/>
            <person name="Usama R."/>
            <person name="Takai K."/>
            <person name="Minegishi H."/>
        </authorList>
    </citation>
    <scope>NUCLEOTIDE SEQUENCE [LARGE SCALE GENOMIC DNA]</scope>
    <source>
        <strain evidence="2 3">MD130-1</strain>
    </source>
</reference>
<dbReference type="Proteomes" id="UP000304382">
    <property type="component" value="Unassembled WGS sequence"/>
</dbReference>
<dbReference type="PANTHER" id="PTHR39323:SF1">
    <property type="entry name" value="BLR1149 PROTEIN"/>
    <property type="match status" value="1"/>
</dbReference>
<dbReference type="Pfam" id="PF00149">
    <property type="entry name" value="Metallophos"/>
    <property type="match status" value="1"/>
</dbReference>
<dbReference type="Gene3D" id="3.60.21.10">
    <property type="match status" value="1"/>
</dbReference>
<dbReference type="SUPFAM" id="SSF56300">
    <property type="entry name" value="Metallo-dependent phosphatases"/>
    <property type="match status" value="1"/>
</dbReference>
<dbReference type="CDD" id="cd07391">
    <property type="entry name" value="MPP_PF1019"/>
    <property type="match status" value="1"/>
</dbReference>
<dbReference type="PANTHER" id="PTHR39323">
    <property type="entry name" value="BLR1149 PROTEIN"/>
    <property type="match status" value="1"/>
</dbReference>
<protein>
    <submittedName>
        <fullName evidence="2">Metallophosphoesterase</fullName>
    </submittedName>
</protein>
<organism evidence="2 3">
    <name type="scientific">Haloarcula mannanilytica</name>
    <dbReference type="NCBI Taxonomy" id="2509225"/>
    <lineage>
        <taxon>Archaea</taxon>
        <taxon>Methanobacteriati</taxon>
        <taxon>Methanobacteriota</taxon>
        <taxon>Stenosarchaea group</taxon>
        <taxon>Halobacteria</taxon>
        <taxon>Halobacteriales</taxon>
        <taxon>Haloarculaceae</taxon>
        <taxon>Haloarcula</taxon>
    </lineage>
</organism>
<comment type="caution">
    <text evidence="2">The sequence shown here is derived from an EMBL/GenBank/DDBJ whole genome shotgun (WGS) entry which is preliminary data.</text>
</comment>
<dbReference type="InterPro" id="IPR024173">
    <property type="entry name" value="Pesterase_MJ0037-like"/>
</dbReference>
<evidence type="ECO:0000313" key="2">
    <source>
        <dbReference type="EMBL" id="GCF12987.1"/>
    </source>
</evidence>
<keyword evidence="3" id="KW-1185">Reference proteome</keyword>
<evidence type="ECO:0000313" key="3">
    <source>
        <dbReference type="Proteomes" id="UP000304382"/>
    </source>
</evidence>
<feature type="domain" description="Calcineurin-like phosphoesterase" evidence="1">
    <location>
        <begin position="40"/>
        <end position="127"/>
    </location>
</feature>
<dbReference type="AlphaFoldDB" id="A0A4C2EGZ7"/>
<evidence type="ECO:0000259" key="1">
    <source>
        <dbReference type="Pfam" id="PF00149"/>
    </source>
</evidence>
<dbReference type="InterPro" id="IPR029052">
    <property type="entry name" value="Metallo-depent_PP-like"/>
</dbReference>
<name>A0A4C2EGZ7_9EURY</name>
<dbReference type="InterPro" id="IPR004843">
    <property type="entry name" value="Calcineurin-like_PHP"/>
</dbReference>
<dbReference type="EMBL" id="BIXZ01000001">
    <property type="protein sequence ID" value="GCF12987.1"/>
    <property type="molecule type" value="Genomic_DNA"/>
</dbReference>
<dbReference type="GO" id="GO:0016787">
    <property type="term" value="F:hydrolase activity"/>
    <property type="evidence" value="ECO:0007669"/>
    <property type="project" value="InterPro"/>
</dbReference>